<feature type="coiled-coil region" evidence="1">
    <location>
        <begin position="110"/>
        <end position="137"/>
    </location>
</feature>
<evidence type="ECO:0000313" key="3">
    <source>
        <dbReference type="Proteomes" id="UP001431209"/>
    </source>
</evidence>
<keyword evidence="1" id="KW-0175">Coiled coil</keyword>
<comment type="caution">
    <text evidence="2">The sequence shown here is derived from an EMBL/GenBank/DDBJ whole genome shotgun (WGS) entry which is preliminary data.</text>
</comment>
<dbReference type="Proteomes" id="UP001431209">
    <property type="component" value="Unassembled WGS sequence"/>
</dbReference>
<proteinExistence type="predicted"/>
<evidence type="ECO:0000313" key="2">
    <source>
        <dbReference type="EMBL" id="KAL0479437.1"/>
    </source>
</evidence>
<keyword evidence="3" id="KW-1185">Reference proteome</keyword>
<sequence length="311" mass="36312">MAASVCKISVAGHGSVGFLTLWKQREIPAFMPTYFDYTSMKFSLKNLEIDLHVKDISDSIVYDQLGHFCYLNNNIFILCYSLVSTSEYDAVKKNTSRHCTVLQRLEKEKLLHQEVTIKNIENELKEQNNHLYSLQRKIENLRDCSSQLRYSFSNSFNNDTWPCDVVVFCSGKQDALEPDHVHKMRRTFSDRRFDVLYSCYSEVTDEANDIYIQVEEIRAKINSKKQHLKKLLSMKSIQDLAREINAHTFFQLSVTTLDLPKIDMVFETCAQIYYDTFLETNQSNHTNRKIFRRLSSLVSSSIIDVNEVQFE</sequence>
<name>A0AAW2YTD3_9EUKA</name>
<dbReference type="Gene3D" id="3.40.50.300">
    <property type="entry name" value="P-loop containing nucleotide triphosphate hydrolases"/>
    <property type="match status" value="1"/>
</dbReference>
<dbReference type="EMBL" id="JAOPGA020000556">
    <property type="protein sequence ID" value="KAL0479437.1"/>
    <property type="molecule type" value="Genomic_DNA"/>
</dbReference>
<reference evidence="2 3" key="1">
    <citation type="submission" date="2024-03" db="EMBL/GenBank/DDBJ databases">
        <title>The Acrasis kona genome and developmental transcriptomes reveal deep origins of eukaryotic multicellular pathways.</title>
        <authorList>
            <person name="Sheikh S."/>
            <person name="Fu C.-J."/>
            <person name="Brown M.W."/>
            <person name="Baldauf S.L."/>
        </authorList>
    </citation>
    <scope>NUCLEOTIDE SEQUENCE [LARGE SCALE GENOMIC DNA]</scope>
    <source>
        <strain evidence="2 3">ATCC MYA-3509</strain>
    </source>
</reference>
<accession>A0AAW2YTD3</accession>
<protein>
    <submittedName>
        <fullName evidence="2">Uncharacterized protein</fullName>
    </submittedName>
</protein>
<dbReference type="AlphaFoldDB" id="A0AAW2YTD3"/>
<dbReference type="SUPFAM" id="SSF52540">
    <property type="entry name" value="P-loop containing nucleoside triphosphate hydrolases"/>
    <property type="match status" value="1"/>
</dbReference>
<organism evidence="2 3">
    <name type="scientific">Acrasis kona</name>
    <dbReference type="NCBI Taxonomy" id="1008807"/>
    <lineage>
        <taxon>Eukaryota</taxon>
        <taxon>Discoba</taxon>
        <taxon>Heterolobosea</taxon>
        <taxon>Tetramitia</taxon>
        <taxon>Eutetramitia</taxon>
        <taxon>Acrasidae</taxon>
        <taxon>Acrasis</taxon>
    </lineage>
</organism>
<evidence type="ECO:0000256" key="1">
    <source>
        <dbReference type="SAM" id="Coils"/>
    </source>
</evidence>
<gene>
    <name evidence="2" type="ORF">AKO1_007669</name>
</gene>
<dbReference type="InterPro" id="IPR027417">
    <property type="entry name" value="P-loop_NTPase"/>
</dbReference>